<dbReference type="PROSITE" id="PS50885">
    <property type="entry name" value="HAMP"/>
    <property type="match status" value="1"/>
</dbReference>
<dbReference type="InterPro" id="IPR003660">
    <property type="entry name" value="HAMP_dom"/>
</dbReference>
<feature type="coiled-coil region" evidence="1">
    <location>
        <begin position="611"/>
        <end position="655"/>
    </location>
</feature>
<feature type="domain" description="PAS" evidence="3">
    <location>
        <begin position="645"/>
        <end position="718"/>
    </location>
</feature>
<dbReference type="CDD" id="cd00130">
    <property type="entry name" value="PAS"/>
    <property type="match status" value="1"/>
</dbReference>
<name>A0A7D4AX72_9BACT</name>
<keyword evidence="2" id="KW-0472">Membrane</keyword>
<keyword evidence="1" id="KW-0175">Coiled coil</keyword>
<feature type="transmembrane region" description="Helical" evidence="2">
    <location>
        <begin position="12"/>
        <end position="31"/>
    </location>
</feature>
<dbReference type="InterPro" id="IPR029016">
    <property type="entry name" value="GAF-like_dom_sf"/>
</dbReference>
<dbReference type="CDD" id="cd06225">
    <property type="entry name" value="HAMP"/>
    <property type="match status" value="1"/>
</dbReference>
<dbReference type="SMART" id="SM00065">
    <property type="entry name" value="GAF"/>
    <property type="match status" value="1"/>
</dbReference>
<dbReference type="InterPro" id="IPR000014">
    <property type="entry name" value="PAS"/>
</dbReference>
<dbReference type="PANTHER" id="PTHR32089">
    <property type="entry name" value="METHYL-ACCEPTING CHEMOTAXIS PROTEIN MCPB"/>
    <property type="match status" value="1"/>
</dbReference>
<dbReference type="PANTHER" id="PTHR32089:SF112">
    <property type="entry name" value="LYSOZYME-LIKE PROTEIN-RELATED"/>
    <property type="match status" value="1"/>
</dbReference>
<evidence type="ECO:0000256" key="2">
    <source>
        <dbReference type="SAM" id="Phobius"/>
    </source>
</evidence>
<proteinExistence type="predicted"/>
<evidence type="ECO:0000256" key="1">
    <source>
        <dbReference type="SAM" id="Coils"/>
    </source>
</evidence>
<dbReference type="EMBL" id="CP041345">
    <property type="protein sequence ID" value="QKG79974.1"/>
    <property type="molecule type" value="Genomic_DNA"/>
</dbReference>
<feature type="domain" description="HAMP" evidence="4">
    <location>
        <begin position="336"/>
        <end position="390"/>
    </location>
</feature>
<evidence type="ECO:0000313" key="5">
    <source>
        <dbReference type="EMBL" id="QKG79974.1"/>
    </source>
</evidence>
<dbReference type="SUPFAM" id="SSF55785">
    <property type="entry name" value="PYP-like sensor domain (PAS domain)"/>
    <property type="match status" value="1"/>
</dbReference>
<evidence type="ECO:0000313" key="6">
    <source>
        <dbReference type="Proteomes" id="UP000500961"/>
    </source>
</evidence>
<dbReference type="InterPro" id="IPR035965">
    <property type="entry name" value="PAS-like_dom_sf"/>
</dbReference>
<dbReference type="GO" id="GO:0007165">
    <property type="term" value="P:signal transduction"/>
    <property type="evidence" value="ECO:0007669"/>
    <property type="project" value="InterPro"/>
</dbReference>
<keyword evidence="2" id="KW-1133">Transmembrane helix</keyword>
<dbReference type="Pfam" id="PF13426">
    <property type="entry name" value="PAS_9"/>
    <property type="match status" value="1"/>
</dbReference>
<feature type="transmembrane region" description="Helical" evidence="2">
    <location>
        <begin position="318"/>
        <end position="338"/>
    </location>
</feature>
<dbReference type="Proteomes" id="UP000500961">
    <property type="component" value="Chromosome"/>
</dbReference>
<evidence type="ECO:0000259" key="4">
    <source>
        <dbReference type="PROSITE" id="PS50885"/>
    </source>
</evidence>
<dbReference type="AlphaFoldDB" id="A0A7D4AX72"/>
<protein>
    <submittedName>
        <fullName evidence="5">PAS domain S-box protein</fullName>
    </submittedName>
</protein>
<reference evidence="5 6" key="1">
    <citation type="submission" date="2019-07" db="EMBL/GenBank/DDBJ databases">
        <title>Thalassofilum flectens gen. nov., sp. nov., a novel moderate thermophilic anaerobe from a shallow sea hot spring in Kunashir Island (Russia), representing a new family in the order Bacteroidales, and proposal of Thalassofilacea fam. nov.</title>
        <authorList>
            <person name="Kochetkova T.V."/>
            <person name="Podosokorskaya O.A."/>
            <person name="Novikov A."/>
            <person name="Elcheninov A.G."/>
            <person name="Toshchakov S.V."/>
            <person name="Kublanov I.V."/>
        </authorList>
    </citation>
    <scope>NUCLEOTIDE SEQUENCE [LARGE SCALE GENOMIC DNA]</scope>
    <source>
        <strain evidence="5 6">38-H</strain>
    </source>
</reference>
<dbReference type="SUPFAM" id="SSF55781">
    <property type="entry name" value="GAF domain-like"/>
    <property type="match status" value="1"/>
</dbReference>
<dbReference type="Gene3D" id="6.10.340.10">
    <property type="match status" value="1"/>
</dbReference>
<organism evidence="5 6">
    <name type="scientific">Tenuifilum thalassicum</name>
    <dbReference type="NCBI Taxonomy" id="2590900"/>
    <lineage>
        <taxon>Bacteria</taxon>
        <taxon>Pseudomonadati</taxon>
        <taxon>Bacteroidota</taxon>
        <taxon>Bacteroidia</taxon>
        <taxon>Bacteroidales</taxon>
        <taxon>Tenuifilaceae</taxon>
        <taxon>Tenuifilum</taxon>
    </lineage>
</organism>
<dbReference type="NCBIfam" id="TIGR00229">
    <property type="entry name" value="sensory_box"/>
    <property type="match status" value="1"/>
</dbReference>
<dbReference type="Gene3D" id="3.30.450.40">
    <property type="match status" value="1"/>
</dbReference>
<evidence type="ECO:0000259" key="3">
    <source>
        <dbReference type="PROSITE" id="PS50112"/>
    </source>
</evidence>
<dbReference type="Pfam" id="PF13185">
    <property type="entry name" value="GAF_2"/>
    <property type="match status" value="1"/>
</dbReference>
<dbReference type="RefSeq" id="WP_173074262.1">
    <property type="nucleotide sequence ID" value="NZ_CP041345.1"/>
</dbReference>
<dbReference type="CDD" id="cd12912">
    <property type="entry name" value="PDC2_MCP_like"/>
    <property type="match status" value="1"/>
</dbReference>
<keyword evidence="6" id="KW-1185">Reference proteome</keyword>
<dbReference type="KEGG" id="ttz:FHG85_06755"/>
<gene>
    <name evidence="5" type="ORF">FHG85_06755</name>
</gene>
<sequence length="776" mass="88717">MKIRMRLRLKLLLAIISVTIIIFWASISFLTNSVDEFTRNNIHNYIKATTEKYANEIRVTLDGKFNMAKALAHGFYNYSEYTPEQIKSNTLNHLYGIALENPDILSVWASWEYKAIDPNWENPYGRVRLTYLWENGELKKLEEDLNLDGDNTKSLYYILKTQKREALVDPYWFTYTGSNKKVLETSICVPLVKDSLFSALFGFDIELTYYQKLVNEIKPYNNSFAVLISENGTIVAHPDSSVVGIFADSVLQNGKLILSELKKDNEFSTNVIIENNNYYVSFSSFKISNAPEKWHLGIYVPEDVIEGQIVYLTRISRMVMLLGLLILALIIWFIAFSITRPLVKATNVLSDLSLGKIDPTKKLSINSGDEIEDIGNSINILIDSLDKTAHFAKEIGKGNLNASYQKLSDNDVLGEALLEMRKSLEHAKKIDEERKLEESKNRWFNEGVAKFAEILRRNNDDLADFSYDIIYNLTKYVDATIGAIFLINDDDPQDKFIELMATYAYERRKYEEKKINIGEGLVGRCVQEAETIYMTEVPKGYFKIASGLGEQEPSTLLLVPMKVNDVVFGVIEMASFEPIEDYKINFITKIGENIAATISSVKINIKTAKLLEESKLKSEELAAQEEEMRQNMEELQATQEESARKSAEMQSLINALHSSSYVIEYDINGNVINVNEAYLALTGQNEKDIIGTHHADNLQMTEEQKSNYQRFWQDLRNGIIKKETSKVSIGGKTFTFIETYSPIYDENRKVIKILKIAHNITDFINEENDKRKKKGK</sequence>
<keyword evidence="2" id="KW-0812">Transmembrane</keyword>
<dbReference type="Gene3D" id="3.30.450.20">
    <property type="entry name" value="PAS domain"/>
    <property type="match status" value="3"/>
</dbReference>
<dbReference type="GO" id="GO:0016020">
    <property type="term" value="C:membrane"/>
    <property type="evidence" value="ECO:0007669"/>
    <property type="project" value="InterPro"/>
</dbReference>
<accession>A0A7D4AX72</accession>
<dbReference type="InterPro" id="IPR003018">
    <property type="entry name" value="GAF"/>
</dbReference>
<dbReference type="PROSITE" id="PS50112">
    <property type="entry name" value="PAS"/>
    <property type="match status" value="1"/>
</dbReference>